<dbReference type="InterPro" id="IPR051505">
    <property type="entry name" value="C-type_lectin_domain"/>
</dbReference>
<evidence type="ECO:0000256" key="5">
    <source>
        <dbReference type="ARBA" id="ARBA00022989"/>
    </source>
</evidence>
<evidence type="ECO:0000256" key="4">
    <source>
        <dbReference type="ARBA" id="ARBA00022734"/>
    </source>
</evidence>
<dbReference type="eggNOG" id="KOG4297">
    <property type="taxonomic scope" value="Eukaryota"/>
</dbReference>
<dbReference type="GO" id="GO:0030246">
    <property type="term" value="F:carbohydrate binding"/>
    <property type="evidence" value="ECO:0007669"/>
    <property type="project" value="UniProtKB-KW"/>
</dbReference>
<reference evidence="7" key="3">
    <citation type="submission" date="2025-09" db="UniProtKB">
        <authorList>
            <consortium name="Ensembl"/>
        </authorList>
    </citation>
    <scope>IDENTIFICATION</scope>
</reference>
<keyword evidence="5" id="KW-1133">Transmembrane helix</keyword>
<dbReference type="InParanoid" id="H2V6T5"/>
<accession>H2V6T5</accession>
<evidence type="ECO:0000313" key="8">
    <source>
        <dbReference type="Proteomes" id="UP000005226"/>
    </source>
</evidence>
<evidence type="ECO:0000313" key="7">
    <source>
        <dbReference type="Ensembl" id="ENSTRUP00000044923.3"/>
    </source>
</evidence>
<dbReference type="GeneTree" id="ENSGT00390000001844"/>
<dbReference type="OMA" id="KSTFRWE"/>
<dbReference type="SUPFAM" id="SSF56436">
    <property type="entry name" value="C-type lectin-like"/>
    <property type="match status" value="1"/>
</dbReference>
<evidence type="ECO:0000256" key="6">
    <source>
        <dbReference type="ARBA" id="ARBA00023136"/>
    </source>
</evidence>
<dbReference type="PANTHER" id="PTHR14789:SF1">
    <property type="entry name" value="CHONDROLECTIN"/>
    <property type="match status" value="1"/>
</dbReference>
<dbReference type="Proteomes" id="UP000005226">
    <property type="component" value="Chromosome 10"/>
</dbReference>
<organism evidence="7 8">
    <name type="scientific">Takifugu rubripes</name>
    <name type="common">Japanese pufferfish</name>
    <name type="synonym">Fugu rubripes</name>
    <dbReference type="NCBI Taxonomy" id="31033"/>
    <lineage>
        <taxon>Eukaryota</taxon>
        <taxon>Metazoa</taxon>
        <taxon>Chordata</taxon>
        <taxon>Craniata</taxon>
        <taxon>Vertebrata</taxon>
        <taxon>Euteleostomi</taxon>
        <taxon>Actinopterygii</taxon>
        <taxon>Neopterygii</taxon>
        <taxon>Teleostei</taxon>
        <taxon>Neoteleostei</taxon>
        <taxon>Acanthomorphata</taxon>
        <taxon>Eupercaria</taxon>
        <taxon>Tetraodontiformes</taxon>
        <taxon>Tetradontoidea</taxon>
        <taxon>Tetraodontidae</taxon>
        <taxon>Takifugu</taxon>
    </lineage>
</organism>
<dbReference type="InterPro" id="IPR016187">
    <property type="entry name" value="CTDL_fold"/>
</dbReference>
<keyword evidence="3" id="KW-0732">Signal</keyword>
<dbReference type="InterPro" id="IPR016186">
    <property type="entry name" value="C-type_lectin-like/link_sf"/>
</dbReference>
<proteinExistence type="predicted"/>
<evidence type="ECO:0000256" key="3">
    <source>
        <dbReference type="ARBA" id="ARBA00022729"/>
    </source>
</evidence>
<evidence type="ECO:0000256" key="1">
    <source>
        <dbReference type="ARBA" id="ARBA00004479"/>
    </source>
</evidence>
<dbReference type="AlphaFoldDB" id="H2V6T5"/>
<evidence type="ECO:0008006" key="9">
    <source>
        <dbReference type="Google" id="ProtNLM"/>
    </source>
</evidence>
<keyword evidence="4" id="KW-0430">Lectin</keyword>
<keyword evidence="2" id="KW-0812">Transmembrane</keyword>
<dbReference type="GO" id="GO:0016020">
    <property type="term" value="C:membrane"/>
    <property type="evidence" value="ECO:0007669"/>
    <property type="project" value="UniProtKB-SubCell"/>
</dbReference>
<dbReference type="Gene3D" id="3.10.100.10">
    <property type="entry name" value="Mannose-Binding Protein A, subunit A"/>
    <property type="match status" value="1"/>
</dbReference>
<sequence length="149" mass="16156">MLTCANVHHPARSEKDHVILISDQIGPRLREASEDQSLSRLSPTGQTVCSGDPQRPCYKIAYFQDVWSRVAFKEASEACEMDGGSLLSIQTSGAVGWAGAAGGIADGDFWIGLIRVDDHTPADVSSSSCSDLYRWTDGSPVSFRWNSSF</sequence>
<comment type="subcellular location">
    <subcellularLocation>
        <location evidence="1">Membrane</location>
        <topology evidence="1">Single-pass type I membrane protein</topology>
    </subcellularLocation>
</comment>
<dbReference type="GO" id="GO:0050772">
    <property type="term" value="P:positive regulation of axonogenesis"/>
    <property type="evidence" value="ECO:0007669"/>
    <property type="project" value="TreeGrafter"/>
</dbReference>
<keyword evidence="6" id="KW-0472">Membrane</keyword>
<reference evidence="7 8" key="1">
    <citation type="journal article" date="2011" name="Genome Biol. Evol.">
        <title>Integration of the genetic map and genome assembly of fugu facilitates insights into distinct features of genome evolution in teleosts and mammals.</title>
        <authorList>
            <person name="Kai W."/>
            <person name="Kikuchi K."/>
            <person name="Tohari S."/>
            <person name="Chew A.K."/>
            <person name="Tay A."/>
            <person name="Fujiwara A."/>
            <person name="Hosoya S."/>
            <person name="Suetake H."/>
            <person name="Naruse K."/>
            <person name="Brenner S."/>
            <person name="Suzuki Y."/>
            <person name="Venkatesh B."/>
        </authorList>
    </citation>
    <scope>NUCLEOTIDE SEQUENCE [LARGE SCALE GENOMIC DNA]</scope>
</reference>
<evidence type="ECO:0000256" key="2">
    <source>
        <dbReference type="ARBA" id="ARBA00022692"/>
    </source>
</evidence>
<keyword evidence="8" id="KW-1185">Reference proteome</keyword>
<dbReference type="Ensembl" id="ENSTRUT00000045075.3">
    <property type="protein sequence ID" value="ENSTRUP00000044923.3"/>
    <property type="gene ID" value="ENSTRUG00000017523.3"/>
</dbReference>
<reference evidence="7" key="2">
    <citation type="submission" date="2025-08" db="UniProtKB">
        <authorList>
            <consortium name="Ensembl"/>
        </authorList>
    </citation>
    <scope>IDENTIFICATION</scope>
</reference>
<dbReference type="PANTHER" id="PTHR14789">
    <property type="entry name" value="CHONDROLECTIN VARIANT CHODLFDELTAE"/>
    <property type="match status" value="1"/>
</dbReference>
<dbReference type="GO" id="GO:0005737">
    <property type="term" value="C:cytoplasm"/>
    <property type="evidence" value="ECO:0007669"/>
    <property type="project" value="TreeGrafter"/>
</dbReference>
<protein>
    <recommendedName>
        <fullName evidence="9">C-type lectin domain-containing protein</fullName>
    </recommendedName>
</protein>
<name>H2V6T5_TAKRU</name>